<reference evidence="2" key="1">
    <citation type="submission" date="2020-02" db="EMBL/GenBank/DDBJ databases">
        <authorList>
            <person name="Meier V. D."/>
        </authorList>
    </citation>
    <scope>NUCLEOTIDE SEQUENCE</scope>
    <source>
        <strain evidence="2">AVDCRST_MAG08</strain>
    </source>
</reference>
<protein>
    <submittedName>
        <fullName evidence="2">Uncharacterized protein</fullName>
    </submittedName>
</protein>
<dbReference type="EMBL" id="CADCTG010000261">
    <property type="protein sequence ID" value="CAA9276760.1"/>
    <property type="molecule type" value="Genomic_DNA"/>
</dbReference>
<evidence type="ECO:0000313" key="2">
    <source>
        <dbReference type="EMBL" id="CAA9276760.1"/>
    </source>
</evidence>
<feature type="compositionally biased region" description="Basic and acidic residues" evidence="1">
    <location>
        <begin position="1"/>
        <end position="11"/>
    </location>
</feature>
<proteinExistence type="predicted"/>
<evidence type="ECO:0000256" key="1">
    <source>
        <dbReference type="SAM" id="MobiDB-lite"/>
    </source>
</evidence>
<dbReference type="AlphaFoldDB" id="A0A6J4JE63"/>
<gene>
    <name evidence="2" type="ORF">AVDCRST_MAG08-3450</name>
</gene>
<feature type="non-terminal residue" evidence="2">
    <location>
        <position position="1"/>
    </location>
</feature>
<organism evidence="2">
    <name type="scientific">uncultured Acetobacteraceae bacterium</name>
    <dbReference type="NCBI Taxonomy" id="169975"/>
    <lineage>
        <taxon>Bacteria</taxon>
        <taxon>Pseudomonadati</taxon>
        <taxon>Pseudomonadota</taxon>
        <taxon>Alphaproteobacteria</taxon>
        <taxon>Acetobacterales</taxon>
        <taxon>Acetobacteraceae</taxon>
        <taxon>environmental samples</taxon>
    </lineage>
</organism>
<feature type="compositionally biased region" description="Low complexity" evidence="1">
    <location>
        <begin position="19"/>
        <end position="35"/>
    </location>
</feature>
<feature type="region of interest" description="Disordered" evidence="1">
    <location>
        <begin position="1"/>
        <end position="94"/>
    </location>
</feature>
<name>A0A6J4JE63_9PROT</name>
<sequence>GRRRDDAREEGSPPEIPSHRAAAPRSAPHRSPAARGRAEPPRALRRHGSRAAPRSGAPRGPLGAAERDGGRGPGGDRAARGRGQAPRRGGGAQV</sequence>
<feature type="non-terminal residue" evidence="2">
    <location>
        <position position="94"/>
    </location>
</feature>
<accession>A0A6J4JE63</accession>